<dbReference type="InterPro" id="IPR036411">
    <property type="entry name" value="TorD-like_sf"/>
</dbReference>
<dbReference type="GO" id="GO:0042128">
    <property type="term" value="P:nitrate assimilation"/>
    <property type="evidence" value="ECO:0007669"/>
    <property type="project" value="UniProtKB-KW"/>
</dbReference>
<accession>A0A4Y3R120</accession>
<keyword evidence="4" id="KW-1185">Reference proteome</keyword>
<sequence length="261" mass="27380">MKAPGLPEAVKSARAPKSPKGPGVRRALHAATGLLLSYPGEDRRRTLAEATAALHGLPGEGPAAVRRFCTAMASVPDREAAEQYVATFDRSRHRTLHLTYCTDGDTRRRGASLVRLAQLYRAHGWEPADGELPDFLPVVLEFAARCPDAGLDVLCAHRAALTVLDDALTAYGSPYAALSGVVLGTLPRDRNADRAAAHARRQGPPTESVGLTPYGAPGGAATTAPGPVPLPPPAFPPRDRTAGREHPGAGQPPGSPRGARR</sequence>
<dbReference type="AlphaFoldDB" id="A0A4Y3R120"/>
<dbReference type="OrthoDB" id="4307003at2"/>
<dbReference type="PANTHER" id="PTHR43680">
    <property type="entry name" value="NITRATE REDUCTASE MOLYBDENUM COFACTOR ASSEMBLY CHAPERONE"/>
    <property type="match status" value="1"/>
</dbReference>
<proteinExistence type="predicted"/>
<protein>
    <recommendedName>
        <fullName evidence="5">Nitrate reductase molybdenum cofactor assembly chaperone</fullName>
    </recommendedName>
</protein>
<dbReference type="Gene3D" id="1.10.3480.10">
    <property type="entry name" value="TorD-like"/>
    <property type="match status" value="1"/>
</dbReference>
<evidence type="ECO:0008006" key="5">
    <source>
        <dbReference type="Google" id="ProtNLM"/>
    </source>
</evidence>
<dbReference type="Pfam" id="PF02613">
    <property type="entry name" value="Nitrate_red_del"/>
    <property type="match status" value="1"/>
</dbReference>
<gene>
    <name evidence="3" type="ORF">SCA03_23610</name>
</gene>
<keyword evidence="1" id="KW-0534">Nitrate assimilation</keyword>
<evidence type="ECO:0000313" key="4">
    <source>
        <dbReference type="Proteomes" id="UP000319210"/>
    </source>
</evidence>
<dbReference type="GO" id="GO:0051082">
    <property type="term" value="F:unfolded protein binding"/>
    <property type="evidence" value="ECO:0007669"/>
    <property type="project" value="InterPro"/>
</dbReference>
<dbReference type="InterPro" id="IPR003765">
    <property type="entry name" value="NO3_reductase_chaperone_NarJ"/>
</dbReference>
<name>A0A4Y3R120_STRCI</name>
<dbReference type="GO" id="GO:0051131">
    <property type="term" value="P:chaperone-mediated protein complex assembly"/>
    <property type="evidence" value="ECO:0007669"/>
    <property type="project" value="InterPro"/>
</dbReference>
<evidence type="ECO:0000256" key="2">
    <source>
        <dbReference type="SAM" id="MobiDB-lite"/>
    </source>
</evidence>
<comment type="caution">
    <text evidence="3">The sequence shown here is derived from an EMBL/GenBank/DDBJ whole genome shotgun (WGS) entry which is preliminary data.</text>
</comment>
<feature type="compositionally biased region" description="Low complexity" evidence="2">
    <location>
        <begin position="210"/>
        <end position="225"/>
    </location>
</feature>
<dbReference type="RefSeq" id="WP_141275353.1">
    <property type="nucleotide sequence ID" value="NZ_BJMM01000009.1"/>
</dbReference>
<reference evidence="3 4" key="1">
    <citation type="submission" date="2019-06" db="EMBL/GenBank/DDBJ databases">
        <title>Whole genome shotgun sequence of Streptomyces cacaoi subsp. cacaoi NBRC 12748.</title>
        <authorList>
            <person name="Hosoyama A."/>
            <person name="Uohara A."/>
            <person name="Ohji S."/>
            <person name="Ichikawa N."/>
        </authorList>
    </citation>
    <scope>NUCLEOTIDE SEQUENCE [LARGE SCALE GENOMIC DNA]</scope>
    <source>
        <strain evidence="3 4">NBRC 12748</strain>
    </source>
</reference>
<dbReference type="Proteomes" id="UP000319210">
    <property type="component" value="Unassembled WGS sequence"/>
</dbReference>
<organism evidence="3 4">
    <name type="scientific">Streptomyces cacaoi</name>
    <dbReference type="NCBI Taxonomy" id="1898"/>
    <lineage>
        <taxon>Bacteria</taxon>
        <taxon>Bacillati</taxon>
        <taxon>Actinomycetota</taxon>
        <taxon>Actinomycetes</taxon>
        <taxon>Kitasatosporales</taxon>
        <taxon>Streptomycetaceae</taxon>
        <taxon>Streptomyces</taxon>
    </lineage>
</organism>
<dbReference type="GO" id="GO:0016530">
    <property type="term" value="F:metallochaperone activity"/>
    <property type="evidence" value="ECO:0007669"/>
    <property type="project" value="TreeGrafter"/>
</dbReference>
<feature type="region of interest" description="Disordered" evidence="2">
    <location>
        <begin position="197"/>
        <end position="261"/>
    </location>
</feature>
<dbReference type="PANTHER" id="PTHR43680:SF2">
    <property type="entry name" value="NITRATE REDUCTASE MOLYBDENUM COFACTOR ASSEMBLY CHAPERONE NARJ"/>
    <property type="match status" value="1"/>
</dbReference>
<feature type="compositionally biased region" description="Basic and acidic residues" evidence="2">
    <location>
        <begin position="237"/>
        <end position="247"/>
    </location>
</feature>
<evidence type="ECO:0000256" key="1">
    <source>
        <dbReference type="ARBA" id="ARBA00023063"/>
    </source>
</evidence>
<feature type="region of interest" description="Disordered" evidence="2">
    <location>
        <begin position="1"/>
        <end position="25"/>
    </location>
</feature>
<dbReference type="SUPFAM" id="SSF89155">
    <property type="entry name" value="TorD-like"/>
    <property type="match status" value="1"/>
</dbReference>
<dbReference type="InterPro" id="IPR020945">
    <property type="entry name" value="DMSO/NO3_reduct_chaperone"/>
</dbReference>
<evidence type="ECO:0000313" key="3">
    <source>
        <dbReference type="EMBL" id="GEB49810.1"/>
    </source>
</evidence>
<dbReference type="NCBIfam" id="TIGR00684">
    <property type="entry name" value="narJ"/>
    <property type="match status" value="1"/>
</dbReference>
<dbReference type="EMBL" id="BJMM01000009">
    <property type="protein sequence ID" value="GEB49810.1"/>
    <property type="molecule type" value="Genomic_DNA"/>
</dbReference>
<feature type="compositionally biased region" description="Pro residues" evidence="2">
    <location>
        <begin position="226"/>
        <end position="236"/>
    </location>
</feature>